<evidence type="ECO:0000256" key="6">
    <source>
        <dbReference type="SAM" id="Phobius"/>
    </source>
</evidence>
<keyword evidence="8" id="KW-1185">Reference proteome</keyword>
<dbReference type="GO" id="GO:0005886">
    <property type="term" value="C:plasma membrane"/>
    <property type="evidence" value="ECO:0007669"/>
    <property type="project" value="UniProtKB-SubCell"/>
</dbReference>
<dbReference type="InterPro" id="IPR050189">
    <property type="entry name" value="MFS_Efflux_Transporters"/>
</dbReference>
<dbReference type="Proteomes" id="UP000198601">
    <property type="component" value="Unassembled WGS sequence"/>
</dbReference>
<dbReference type="Pfam" id="PF07690">
    <property type="entry name" value="MFS_1"/>
    <property type="match status" value="1"/>
</dbReference>
<keyword evidence="5 6" id="KW-0472">Membrane</keyword>
<keyword evidence="2" id="KW-1003">Cell membrane</keyword>
<dbReference type="STRING" id="624147.SAMN04487970_1001310"/>
<evidence type="ECO:0000256" key="4">
    <source>
        <dbReference type="ARBA" id="ARBA00022989"/>
    </source>
</evidence>
<evidence type="ECO:0000256" key="3">
    <source>
        <dbReference type="ARBA" id="ARBA00022692"/>
    </source>
</evidence>
<evidence type="ECO:0000313" key="7">
    <source>
        <dbReference type="EMBL" id="SCW28970.1"/>
    </source>
</evidence>
<dbReference type="InterPro" id="IPR036259">
    <property type="entry name" value="MFS_trans_sf"/>
</dbReference>
<dbReference type="AlphaFoldDB" id="A0A1G4P9K2"/>
<proteinExistence type="predicted"/>
<dbReference type="PANTHER" id="PTHR43124:SF3">
    <property type="entry name" value="CHLORAMPHENICOL EFFLUX PUMP RV0191"/>
    <property type="match status" value="1"/>
</dbReference>
<keyword evidence="4 6" id="KW-1133">Transmembrane helix</keyword>
<reference evidence="8" key="1">
    <citation type="submission" date="2016-10" db="EMBL/GenBank/DDBJ databases">
        <authorList>
            <person name="Varghese N."/>
            <person name="Submissions S."/>
        </authorList>
    </citation>
    <scope>NUCLEOTIDE SEQUENCE [LARGE SCALE GENOMIC DNA]</scope>
    <source>
        <strain evidence="8">CGMCC 1.8946</strain>
    </source>
</reference>
<feature type="transmembrane region" description="Helical" evidence="6">
    <location>
        <begin position="57"/>
        <end position="77"/>
    </location>
</feature>
<dbReference type="Gene3D" id="1.20.1250.20">
    <property type="entry name" value="MFS general substrate transporter like domains"/>
    <property type="match status" value="1"/>
</dbReference>
<protein>
    <recommendedName>
        <fullName evidence="9">Major Facilitator Superfamily protein</fullName>
    </recommendedName>
</protein>
<evidence type="ECO:0000313" key="8">
    <source>
        <dbReference type="Proteomes" id="UP000198601"/>
    </source>
</evidence>
<feature type="transmembrane region" description="Helical" evidence="6">
    <location>
        <begin position="29"/>
        <end position="51"/>
    </location>
</feature>
<dbReference type="EMBL" id="FMTT01000001">
    <property type="protein sequence ID" value="SCW28970.1"/>
    <property type="molecule type" value="Genomic_DNA"/>
</dbReference>
<dbReference type="SUPFAM" id="SSF103473">
    <property type="entry name" value="MFS general substrate transporter"/>
    <property type="match status" value="1"/>
</dbReference>
<sequence length="143" mass="15710">MMLMIFGVIMILGNFLFGSFLQKNVLRTTVLFPVAYAAAYLLIYFAGGYFLPMIVMILLWGIVHSGGLVVSQSWLMTEAQTAPEFGNSLFVSFTNLGITIGASVGGWFIGQWGIHQLIWSGVGFALLAFLLIAVKIKWYSASQ</sequence>
<dbReference type="PANTHER" id="PTHR43124">
    <property type="entry name" value="PURINE EFFLUX PUMP PBUE"/>
    <property type="match status" value="1"/>
</dbReference>
<gene>
    <name evidence="7" type="ORF">SAMN04487970_1001310</name>
</gene>
<feature type="transmembrane region" description="Helical" evidence="6">
    <location>
        <begin position="6"/>
        <end position="22"/>
    </location>
</feature>
<evidence type="ECO:0000256" key="5">
    <source>
        <dbReference type="ARBA" id="ARBA00023136"/>
    </source>
</evidence>
<accession>A0A1G4P9K2</accession>
<evidence type="ECO:0000256" key="2">
    <source>
        <dbReference type="ARBA" id="ARBA00022475"/>
    </source>
</evidence>
<keyword evidence="3 6" id="KW-0812">Transmembrane</keyword>
<feature type="transmembrane region" description="Helical" evidence="6">
    <location>
        <begin position="116"/>
        <end position="134"/>
    </location>
</feature>
<feature type="transmembrane region" description="Helical" evidence="6">
    <location>
        <begin position="89"/>
        <end position="110"/>
    </location>
</feature>
<dbReference type="InterPro" id="IPR011701">
    <property type="entry name" value="MFS"/>
</dbReference>
<evidence type="ECO:0008006" key="9">
    <source>
        <dbReference type="Google" id="ProtNLM"/>
    </source>
</evidence>
<organism evidence="7 8">
    <name type="scientific">Paenibacillus tianmuensis</name>
    <dbReference type="NCBI Taxonomy" id="624147"/>
    <lineage>
        <taxon>Bacteria</taxon>
        <taxon>Bacillati</taxon>
        <taxon>Bacillota</taxon>
        <taxon>Bacilli</taxon>
        <taxon>Bacillales</taxon>
        <taxon>Paenibacillaceae</taxon>
        <taxon>Paenibacillus</taxon>
    </lineage>
</organism>
<name>A0A1G4P9K2_9BACL</name>
<evidence type="ECO:0000256" key="1">
    <source>
        <dbReference type="ARBA" id="ARBA00004651"/>
    </source>
</evidence>
<dbReference type="GO" id="GO:0022857">
    <property type="term" value="F:transmembrane transporter activity"/>
    <property type="evidence" value="ECO:0007669"/>
    <property type="project" value="InterPro"/>
</dbReference>
<comment type="subcellular location">
    <subcellularLocation>
        <location evidence="1">Cell membrane</location>
        <topology evidence="1">Multi-pass membrane protein</topology>
    </subcellularLocation>
</comment>